<protein>
    <submittedName>
        <fullName evidence="1">Uncharacterized protein</fullName>
    </submittedName>
</protein>
<keyword evidence="2" id="KW-1185">Reference proteome</keyword>
<sequence length="942" mass="104617">MTGARPATTSEDSADVGAEDVTGEGDQYEHLSQTGEEFSVEFFRDRVGIGRVNVMPNVDHFQPRGCFTDFENGRHECGYYKDVRTPFNFEGPNTVCGTQGLAFYDSPIIRNPIRSPFCHDQRTNSGGSHGHEDALAALFNLTETSLSSKLKFLCSYGGRILPRPCDGRLRYVGGETRIISIRSNVSWDELVRKTSAIWSQPHTIKYQLPGEDLDALISVCSDEDLQNMIEEYLELERIGNSQKLRIFLVSLTECESSSSFEVKSEPQQDVDYQYVVAINRILDPSTQKNANVGDQVFHPGVSLPDHDSPGGQSQKDSSTYFQPLEARGYNPSSHLRLAPQVVTVPSDVHGDVLGSSHGKALCDNSYYFGGDEGDLSSAAKLHVLYNCSTEDGLANSDRSIRLLIPSSTDEDPSTGAYVSPSQEWYMKSQDAENDHSCNQKDVIRTNKSRTSGQGGIMLSPIYADVADRSRDNREAGAVSIVEINGRSYRVGLPRELGDGMAINVNPDVSHLINRVSPYRNSATSSAVKEGFWKINAAITLDRSDHKVESNAVNMDDSFLGERLDQGSITPLIVEDVTEKMLVDIPSSSNVILRIQDDPEQSNSNVSSPKEFDGSTTPDTDYEDVDCYDPDDEDLISDAAMAEIEAGVYGLQTIKNTDLEELRELGSGTFGTVYHGKWRGTDVAIKRIKKSCLAGRLSEQERIMKDFWREAKILSNLHHPNVVAFYGVVPDGPGGTLATVTEFMVNGSLRHNLLRNSRVLDRRRKVMIAMDAAFGMEYLHLKNIVHFDLKCDNLLVNLKDPRRPICKVGDFGLSRIKQNTLVSGGIRGTLPWMAPELLIDTNSRVSEKVDIYSFGIAMWEMLTGEEPYANMHCGAIIGGIVNNNLRPPIPERCDGEWRGLMEECWAAEPSRRPTFTEVALRLQEMLKTLQSKRHPSFDDDKPK</sequence>
<proteinExistence type="predicted"/>
<gene>
    <name evidence="1" type="ORF">MLD38_036278</name>
</gene>
<organism evidence="1 2">
    <name type="scientific">Melastoma candidum</name>
    <dbReference type="NCBI Taxonomy" id="119954"/>
    <lineage>
        <taxon>Eukaryota</taxon>
        <taxon>Viridiplantae</taxon>
        <taxon>Streptophyta</taxon>
        <taxon>Embryophyta</taxon>
        <taxon>Tracheophyta</taxon>
        <taxon>Spermatophyta</taxon>
        <taxon>Magnoliopsida</taxon>
        <taxon>eudicotyledons</taxon>
        <taxon>Gunneridae</taxon>
        <taxon>Pentapetalae</taxon>
        <taxon>rosids</taxon>
        <taxon>malvids</taxon>
        <taxon>Myrtales</taxon>
        <taxon>Melastomataceae</taxon>
        <taxon>Melastomatoideae</taxon>
        <taxon>Melastomateae</taxon>
        <taxon>Melastoma</taxon>
    </lineage>
</organism>
<evidence type="ECO:0000313" key="1">
    <source>
        <dbReference type="EMBL" id="KAI4311375.1"/>
    </source>
</evidence>
<name>A0ACB9LL23_9MYRT</name>
<accession>A0ACB9LL23</accession>
<dbReference type="Proteomes" id="UP001057402">
    <property type="component" value="Chromosome 11"/>
</dbReference>
<comment type="caution">
    <text evidence="1">The sequence shown here is derived from an EMBL/GenBank/DDBJ whole genome shotgun (WGS) entry which is preliminary data.</text>
</comment>
<reference evidence="2" key="1">
    <citation type="journal article" date="2023" name="Front. Plant Sci.">
        <title>Chromosomal-level genome assembly of Melastoma candidum provides insights into trichome evolution.</title>
        <authorList>
            <person name="Zhong Y."/>
            <person name="Wu W."/>
            <person name="Sun C."/>
            <person name="Zou P."/>
            <person name="Liu Y."/>
            <person name="Dai S."/>
            <person name="Zhou R."/>
        </authorList>
    </citation>
    <scope>NUCLEOTIDE SEQUENCE [LARGE SCALE GENOMIC DNA]</scope>
</reference>
<evidence type="ECO:0000313" key="2">
    <source>
        <dbReference type="Proteomes" id="UP001057402"/>
    </source>
</evidence>
<dbReference type="EMBL" id="CM042890">
    <property type="protein sequence ID" value="KAI4311375.1"/>
    <property type="molecule type" value="Genomic_DNA"/>
</dbReference>